<dbReference type="EMBL" id="SFAV01000114">
    <property type="protein sequence ID" value="TRU89389.1"/>
    <property type="molecule type" value="Genomic_DNA"/>
</dbReference>
<evidence type="ECO:0000313" key="1">
    <source>
        <dbReference type="EMBL" id="TRU89389.1"/>
    </source>
</evidence>
<comment type="caution">
    <text evidence="1">The sequence shown here is derived from an EMBL/GenBank/DDBJ whole genome shotgun (WGS) entry which is preliminary data.</text>
</comment>
<gene>
    <name evidence="1" type="ORF">EWV54_08675</name>
</gene>
<dbReference type="Proteomes" id="UP000319191">
    <property type="component" value="Unassembled WGS sequence"/>
</dbReference>
<protein>
    <submittedName>
        <fullName evidence="1">Uncharacterized protein</fullName>
    </submittedName>
</protein>
<proteinExistence type="predicted"/>
<sequence length="99" mass="11685">MTTFFILSVRLIGRIQRTATPSFVKIFGYPVEIIPQCERFLPNKQGIFTQWLLDDSGIYTFCRYYPTYVQLAVVADNPDEQAIRAQYLRHNRVRYFALI</sequence>
<dbReference type="AlphaFoldDB" id="A0A552J0V9"/>
<name>A0A552J0V9_9CHRO</name>
<organism evidence="1 2">
    <name type="scientific">Microcystis novacekii Mn_MB_F_20050700_S1D</name>
    <dbReference type="NCBI Taxonomy" id="2486266"/>
    <lineage>
        <taxon>Bacteria</taxon>
        <taxon>Bacillati</taxon>
        <taxon>Cyanobacteriota</taxon>
        <taxon>Cyanophyceae</taxon>
        <taxon>Oscillatoriophycideae</taxon>
        <taxon>Chroococcales</taxon>
        <taxon>Microcystaceae</taxon>
        <taxon>Microcystis</taxon>
    </lineage>
</organism>
<reference evidence="1 2" key="1">
    <citation type="submission" date="2019-01" db="EMBL/GenBank/DDBJ databases">
        <title>Coherence of Microcystis species and biogeography revealed through population genomics.</title>
        <authorList>
            <person name="Perez-Carrascal O.M."/>
            <person name="Terrat Y."/>
            <person name="Giani A."/>
            <person name="Fortin N."/>
            <person name="Tromas N."/>
            <person name="Shapiro B.J."/>
        </authorList>
    </citation>
    <scope>NUCLEOTIDE SEQUENCE [LARGE SCALE GENOMIC DNA]</scope>
    <source>
        <strain evidence="1">Mn_MB_F_20050700_S1D</strain>
    </source>
</reference>
<accession>A0A552J0V9</accession>
<evidence type="ECO:0000313" key="2">
    <source>
        <dbReference type="Proteomes" id="UP000319191"/>
    </source>
</evidence>